<evidence type="ECO:0000256" key="10">
    <source>
        <dbReference type="ARBA" id="ARBA00023136"/>
    </source>
</evidence>
<feature type="transmembrane region" description="Helical" evidence="11">
    <location>
        <begin position="171"/>
        <end position="191"/>
    </location>
</feature>
<dbReference type="EMBL" id="FWXI01000020">
    <property type="protein sequence ID" value="SMD04738.1"/>
    <property type="molecule type" value="Genomic_DNA"/>
</dbReference>
<dbReference type="Gene3D" id="3.30.565.10">
    <property type="entry name" value="Histidine kinase-like ATPase, C-terminal domain"/>
    <property type="match status" value="1"/>
</dbReference>
<dbReference type="InterPro" id="IPR003594">
    <property type="entry name" value="HATPase_dom"/>
</dbReference>
<organism evidence="14 15">
    <name type="scientific">Sporomusa malonica</name>
    <dbReference type="NCBI Taxonomy" id="112901"/>
    <lineage>
        <taxon>Bacteria</taxon>
        <taxon>Bacillati</taxon>
        <taxon>Bacillota</taxon>
        <taxon>Negativicutes</taxon>
        <taxon>Selenomonadales</taxon>
        <taxon>Sporomusaceae</taxon>
        <taxon>Sporomusa</taxon>
    </lineage>
</organism>
<dbReference type="Gene3D" id="6.10.340.10">
    <property type="match status" value="1"/>
</dbReference>
<proteinExistence type="predicted"/>
<keyword evidence="4" id="KW-0597">Phosphoprotein</keyword>
<evidence type="ECO:0000256" key="9">
    <source>
        <dbReference type="ARBA" id="ARBA00023012"/>
    </source>
</evidence>
<evidence type="ECO:0000259" key="13">
    <source>
        <dbReference type="PROSITE" id="PS50885"/>
    </source>
</evidence>
<dbReference type="InterPro" id="IPR036890">
    <property type="entry name" value="HATPase_C_sf"/>
</dbReference>
<keyword evidence="9" id="KW-0902">Two-component regulatory system</keyword>
<dbReference type="Proteomes" id="UP000192738">
    <property type="component" value="Unassembled WGS sequence"/>
</dbReference>
<sequence length="472" mass="51040">MTRSIFGKLLFSHLIIILVSMLTLGLLMTYLVNDHVIDNKRRDLLLKGNDAVTILSPLLTNGQKPSNALLDAMGDMAGSDIWVMDKTGQVIAGQPPTGWKSRHLVRLADLWETADWQDGSAQKVLKPRSRKDPSIVAALPLPDQGSGSPTALFLYSPITGATRTAQALEQLLLYSLAAGILAASLVGLLMARGLTRPIADISRAAAAFACGNYNSRTSATQSDEIGQLGRTFNSMAAELAQVEQNRRDFLSDVSHELKTPVASIQALAETMLDGLAKTPEQRDRYLASIVGETKRIGRLVSDLVDLSQLESGELTIVRDQVILLELITTQTAKLVPFFEARSLTITTAIPASLPPVIADPDRLGQVLANLLTNAIRYADPNSVIQLTAYTHQHQVVLDVSNTGPGIPPEDLPHIWKRFYRVDKSRSRNDGGTGLGLSITKKLMEAMGGTVSVSSTPEETTTFTITLPTKIMG</sequence>
<evidence type="ECO:0000256" key="6">
    <source>
        <dbReference type="ARBA" id="ARBA00022692"/>
    </source>
</evidence>
<comment type="catalytic activity">
    <reaction evidence="1">
        <text>ATP + protein L-histidine = ADP + protein N-phospho-L-histidine.</text>
        <dbReference type="EC" id="2.7.13.3"/>
    </reaction>
</comment>
<evidence type="ECO:0000256" key="1">
    <source>
        <dbReference type="ARBA" id="ARBA00000085"/>
    </source>
</evidence>
<dbReference type="SMART" id="SM00304">
    <property type="entry name" value="HAMP"/>
    <property type="match status" value="1"/>
</dbReference>
<dbReference type="CDD" id="cd06225">
    <property type="entry name" value="HAMP"/>
    <property type="match status" value="1"/>
</dbReference>
<dbReference type="CDD" id="cd00075">
    <property type="entry name" value="HATPase"/>
    <property type="match status" value="1"/>
</dbReference>
<feature type="domain" description="Histidine kinase" evidence="12">
    <location>
        <begin position="252"/>
        <end position="470"/>
    </location>
</feature>
<keyword evidence="6 11" id="KW-0812">Transmembrane</keyword>
<dbReference type="SUPFAM" id="SSF158472">
    <property type="entry name" value="HAMP domain-like"/>
    <property type="match status" value="1"/>
</dbReference>
<dbReference type="InterPro" id="IPR036097">
    <property type="entry name" value="HisK_dim/P_sf"/>
</dbReference>
<dbReference type="PRINTS" id="PR00344">
    <property type="entry name" value="BCTRLSENSOR"/>
</dbReference>
<evidence type="ECO:0000313" key="14">
    <source>
        <dbReference type="EMBL" id="SMD04738.1"/>
    </source>
</evidence>
<dbReference type="CDD" id="cd00082">
    <property type="entry name" value="HisKA"/>
    <property type="match status" value="1"/>
</dbReference>
<dbReference type="InterPro" id="IPR005467">
    <property type="entry name" value="His_kinase_dom"/>
</dbReference>
<accession>A0A1W2E6Q7</accession>
<dbReference type="GO" id="GO:0005886">
    <property type="term" value="C:plasma membrane"/>
    <property type="evidence" value="ECO:0007669"/>
    <property type="project" value="TreeGrafter"/>
</dbReference>
<dbReference type="SUPFAM" id="SSF55874">
    <property type="entry name" value="ATPase domain of HSP90 chaperone/DNA topoisomerase II/histidine kinase"/>
    <property type="match status" value="1"/>
</dbReference>
<evidence type="ECO:0000256" key="11">
    <source>
        <dbReference type="SAM" id="Phobius"/>
    </source>
</evidence>
<dbReference type="Pfam" id="PF00512">
    <property type="entry name" value="HisKA"/>
    <property type="match status" value="1"/>
</dbReference>
<dbReference type="InterPro" id="IPR050428">
    <property type="entry name" value="TCS_sensor_his_kinase"/>
</dbReference>
<evidence type="ECO:0000259" key="12">
    <source>
        <dbReference type="PROSITE" id="PS50109"/>
    </source>
</evidence>
<name>A0A1W2E6Q7_9FIRM</name>
<dbReference type="Pfam" id="PF00672">
    <property type="entry name" value="HAMP"/>
    <property type="match status" value="1"/>
</dbReference>
<protein>
    <recommendedName>
        <fullName evidence="3">histidine kinase</fullName>
        <ecNumber evidence="3">2.7.13.3</ecNumber>
    </recommendedName>
</protein>
<dbReference type="FunFam" id="1.10.287.130:FF:000001">
    <property type="entry name" value="Two-component sensor histidine kinase"/>
    <property type="match status" value="1"/>
</dbReference>
<dbReference type="AlphaFoldDB" id="A0A1W2E6Q7"/>
<keyword evidence="15" id="KW-1185">Reference proteome</keyword>
<keyword evidence="10 11" id="KW-0472">Membrane</keyword>
<dbReference type="GO" id="GO:0000155">
    <property type="term" value="F:phosphorelay sensor kinase activity"/>
    <property type="evidence" value="ECO:0007669"/>
    <property type="project" value="InterPro"/>
</dbReference>
<dbReference type="SMART" id="SM00387">
    <property type="entry name" value="HATPase_c"/>
    <property type="match status" value="1"/>
</dbReference>
<dbReference type="Pfam" id="PF02518">
    <property type="entry name" value="HATPase_c"/>
    <property type="match status" value="1"/>
</dbReference>
<gene>
    <name evidence="14" type="ORF">SAMN04488500_12087</name>
</gene>
<keyword evidence="5" id="KW-0808">Transferase</keyword>
<feature type="transmembrane region" description="Helical" evidence="11">
    <location>
        <begin position="12"/>
        <end position="32"/>
    </location>
</feature>
<dbReference type="PROSITE" id="PS50885">
    <property type="entry name" value="HAMP"/>
    <property type="match status" value="1"/>
</dbReference>
<dbReference type="SUPFAM" id="SSF47384">
    <property type="entry name" value="Homodimeric domain of signal transducing histidine kinase"/>
    <property type="match status" value="1"/>
</dbReference>
<reference evidence="14 15" key="1">
    <citation type="submission" date="2017-04" db="EMBL/GenBank/DDBJ databases">
        <authorList>
            <person name="Afonso C.L."/>
            <person name="Miller P.J."/>
            <person name="Scott M.A."/>
            <person name="Spackman E."/>
            <person name="Goraichik I."/>
            <person name="Dimitrov K.M."/>
            <person name="Suarez D.L."/>
            <person name="Swayne D.E."/>
        </authorList>
    </citation>
    <scope>NUCLEOTIDE SEQUENCE [LARGE SCALE GENOMIC DNA]</scope>
    <source>
        <strain evidence="14 15">DSM 5090</strain>
    </source>
</reference>
<evidence type="ECO:0000256" key="5">
    <source>
        <dbReference type="ARBA" id="ARBA00022679"/>
    </source>
</evidence>
<comment type="subcellular location">
    <subcellularLocation>
        <location evidence="2">Membrane</location>
    </subcellularLocation>
</comment>
<dbReference type="PANTHER" id="PTHR45436:SF5">
    <property type="entry name" value="SENSOR HISTIDINE KINASE TRCS"/>
    <property type="match status" value="1"/>
</dbReference>
<feature type="domain" description="HAMP" evidence="13">
    <location>
        <begin position="192"/>
        <end position="244"/>
    </location>
</feature>
<dbReference type="InterPro" id="IPR003660">
    <property type="entry name" value="HAMP_dom"/>
</dbReference>
<dbReference type="OrthoDB" id="9786919at2"/>
<evidence type="ECO:0000256" key="4">
    <source>
        <dbReference type="ARBA" id="ARBA00022553"/>
    </source>
</evidence>
<keyword evidence="7 14" id="KW-0418">Kinase</keyword>
<dbReference type="PANTHER" id="PTHR45436">
    <property type="entry name" value="SENSOR HISTIDINE KINASE YKOH"/>
    <property type="match status" value="1"/>
</dbReference>
<dbReference type="PROSITE" id="PS50109">
    <property type="entry name" value="HIS_KIN"/>
    <property type="match status" value="1"/>
</dbReference>
<evidence type="ECO:0000256" key="3">
    <source>
        <dbReference type="ARBA" id="ARBA00012438"/>
    </source>
</evidence>
<dbReference type="RefSeq" id="WP_084577554.1">
    <property type="nucleotide sequence ID" value="NZ_CP155572.1"/>
</dbReference>
<dbReference type="Gene3D" id="1.10.287.130">
    <property type="match status" value="1"/>
</dbReference>
<dbReference type="SMART" id="SM00388">
    <property type="entry name" value="HisKA"/>
    <property type="match status" value="1"/>
</dbReference>
<dbReference type="FunFam" id="3.30.565.10:FF:000006">
    <property type="entry name" value="Sensor histidine kinase WalK"/>
    <property type="match status" value="1"/>
</dbReference>
<evidence type="ECO:0000256" key="8">
    <source>
        <dbReference type="ARBA" id="ARBA00022989"/>
    </source>
</evidence>
<dbReference type="STRING" id="112901.SAMN04488500_12087"/>
<dbReference type="InterPro" id="IPR004358">
    <property type="entry name" value="Sig_transdc_His_kin-like_C"/>
</dbReference>
<keyword evidence="8 11" id="KW-1133">Transmembrane helix</keyword>
<dbReference type="InterPro" id="IPR003661">
    <property type="entry name" value="HisK_dim/P_dom"/>
</dbReference>
<evidence type="ECO:0000256" key="7">
    <source>
        <dbReference type="ARBA" id="ARBA00022777"/>
    </source>
</evidence>
<evidence type="ECO:0000256" key="2">
    <source>
        <dbReference type="ARBA" id="ARBA00004370"/>
    </source>
</evidence>
<dbReference type="EC" id="2.7.13.3" evidence="3"/>
<evidence type="ECO:0000313" key="15">
    <source>
        <dbReference type="Proteomes" id="UP000192738"/>
    </source>
</evidence>